<dbReference type="VEuPathDB" id="FungiDB:BCV72DRAFT_203949"/>
<protein>
    <submittedName>
        <fullName evidence="1">Uncharacterized protein</fullName>
    </submittedName>
</protein>
<organism evidence="1">
    <name type="scientific">Rhizopus microsporus var. microsporus</name>
    <dbReference type="NCBI Taxonomy" id="86635"/>
    <lineage>
        <taxon>Eukaryota</taxon>
        <taxon>Fungi</taxon>
        <taxon>Fungi incertae sedis</taxon>
        <taxon>Mucoromycota</taxon>
        <taxon>Mucoromycotina</taxon>
        <taxon>Mucoromycetes</taxon>
        <taxon>Mucorales</taxon>
        <taxon>Mucorineae</taxon>
        <taxon>Rhizopodaceae</taxon>
        <taxon>Rhizopus</taxon>
    </lineage>
</organism>
<proteinExistence type="predicted"/>
<dbReference type="Proteomes" id="UP000242414">
    <property type="component" value="Unassembled WGS sequence"/>
</dbReference>
<dbReference type="OrthoDB" id="2273000at2759"/>
<evidence type="ECO:0000313" key="1">
    <source>
        <dbReference type="EMBL" id="ORE08285.1"/>
    </source>
</evidence>
<dbReference type="EMBL" id="KV921891">
    <property type="protein sequence ID" value="ORE08285.1"/>
    <property type="molecule type" value="Genomic_DNA"/>
</dbReference>
<dbReference type="AlphaFoldDB" id="A0A1X0R8C0"/>
<reference evidence="1" key="1">
    <citation type="journal article" date="2016" name="Proc. Natl. Acad. Sci. U.S.A.">
        <title>Lipid metabolic changes in an early divergent fungus govern the establishment of a mutualistic symbiosis with endobacteria.</title>
        <authorList>
            <person name="Lastovetsky O.A."/>
            <person name="Gaspar M.L."/>
            <person name="Mondo S.J."/>
            <person name="LaButti K.M."/>
            <person name="Sandor L."/>
            <person name="Grigoriev I.V."/>
            <person name="Henry S.A."/>
            <person name="Pawlowska T.E."/>
        </authorList>
    </citation>
    <scope>NUCLEOTIDE SEQUENCE [LARGE SCALE GENOMIC DNA]</scope>
    <source>
        <strain evidence="1">ATCC 52814</strain>
    </source>
</reference>
<name>A0A1X0R8C0_RHIZD</name>
<gene>
    <name evidence="1" type="ORF">BCV72DRAFT_203949</name>
</gene>
<sequence>NDFVKLGKQLQVATTKLISVGVVDPIVIGLLVEGVHAEMYVMDLSYNGIYRMINVGQFDFPRNIQNDLLLVPVRMENMSLMFISI</sequence>
<accession>A0A1X0R8C0</accession>
<feature type="non-terminal residue" evidence="1">
    <location>
        <position position="1"/>
    </location>
</feature>